<keyword evidence="3" id="KW-1185">Reference proteome</keyword>
<dbReference type="AlphaFoldDB" id="A0A8H9LC51"/>
<gene>
    <name evidence="2" type="ORF">GCM10011574_14670</name>
</gene>
<protein>
    <submittedName>
        <fullName evidence="2">Uncharacterized protein</fullName>
    </submittedName>
</protein>
<proteinExistence type="predicted"/>
<dbReference type="EMBL" id="BMMN01000002">
    <property type="protein sequence ID" value="GGO04049.1"/>
    <property type="molecule type" value="Genomic_DNA"/>
</dbReference>
<organism evidence="2 3">
    <name type="scientific">Microbispora bryophytorum</name>
    <dbReference type="NCBI Taxonomy" id="1460882"/>
    <lineage>
        <taxon>Bacteria</taxon>
        <taxon>Bacillati</taxon>
        <taxon>Actinomycetota</taxon>
        <taxon>Actinomycetes</taxon>
        <taxon>Streptosporangiales</taxon>
        <taxon>Streptosporangiaceae</taxon>
        <taxon>Microbispora</taxon>
    </lineage>
</organism>
<dbReference type="Proteomes" id="UP000653480">
    <property type="component" value="Unassembled WGS sequence"/>
</dbReference>
<feature type="region of interest" description="Disordered" evidence="1">
    <location>
        <begin position="1"/>
        <end position="21"/>
    </location>
</feature>
<evidence type="ECO:0000313" key="3">
    <source>
        <dbReference type="Proteomes" id="UP000653480"/>
    </source>
</evidence>
<accession>A0A8H9LC51</accession>
<feature type="compositionally biased region" description="Low complexity" evidence="1">
    <location>
        <begin position="56"/>
        <end position="70"/>
    </location>
</feature>
<feature type="region of interest" description="Disordered" evidence="1">
    <location>
        <begin position="56"/>
        <end position="99"/>
    </location>
</feature>
<sequence length="113" mass="11507">MTRTGLLSSTRTRPPPAAVPAGSAMIAGASVAFVPSRSPHEPKNPKYALTTTAIASTSRAWSATSTPARTAMERQDGPLSRGHSQTVATSPPTASATNRTCTCAVVSPKSGLS</sequence>
<reference evidence="2" key="2">
    <citation type="submission" date="2020-09" db="EMBL/GenBank/DDBJ databases">
        <authorList>
            <person name="Sun Q."/>
            <person name="Zhou Y."/>
        </authorList>
    </citation>
    <scope>NUCLEOTIDE SEQUENCE</scope>
    <source>
        <strain evidence="2">CGMCC 4.7138</strain>
    </source>
</reference>
<feature type="compositionally biased region" description="Low complexity" evidence="1">
    <location>
        <begin position="88"/>
        <end position="97"/>
    </location>
</feature>
<comment type="caution">
    <text evidence="2">The sequence shown here is derived from an EMBL/GenBank/DDBJ whole genome shotgun (WGS) entry which is preliminary data.</text>
</comment>
<evidence type="ECO:0000256" key="1">
    <source>
        <dbReference type="SAM" id="MobiDB-lite"/>
    </source>
</evidence>
<feature type="compositionally biased region" description="Low complexity" evidence="1">
    <location>
        <begin position="1"/>
        <end position="12"/>
    </location>
</feature>
<reference evidence="2" key="1">
    <citation type="journal article" date="2014" name="Int. J. Syst. Evol. Microbiol.">
        <title>Complete genome sequence of Corynebacterium casei LMG S-19264T (=DSM 44701T), isolated from a smear-ripened cheese.</title>
        <authorList>
            <consortium name="US DOE Joint Genome Institute (JGI-PGF)"/>
            <person name="Walter F."/>
            <person name="Albersmeier A."/>
            <person name="Kalinowski J."/>
            <person name="Ruckert C."/>
        </authorList>
    </citation>
    <scope>NUCLEOTIDE SEQUENCE</scope>
    <source>
        <strain evidence="2">CGMCC 4.7138</strain>
    </source>
</reference>
<name>A0A8H9LC51_9ACTN</name>
<evidence type="ECO:0000313" key="2">
    <source>
        <dbReference type="EMBL" id="GGO04049.1"/>
    </source>
</evidence>